<name>F3FSS7_PSESX</name>
<dbReference type="EMBL" id="AEAH01001536">
    <property type="protein sequence ID" value="EGH33269.1"/>
    <property type="molecule type" value="Genomic_DNA"/>
</dbReference>
<accession>F3FSS7</accession>
<dbReference type="AlphaFoldDB" id="F3FSS7"/>
<proteinExistence type="predicted"/>
<evidence type="ECO:0000313" key="2">
    <source>
        <dbReference type="Proteomes" id="UP000004471"/>
    </source>
</evidence>
<comment type="caution">
    <text evidence="1">The sequence shown here is derived from an EMBL/GenBank/DDBJ whole genome shotgun (WGS) entry which is preliminary data.</text>
</comment>
<protein>
    <submittedName>
        <fullName evidence="1">Uncharacterized protein</fullName>
    </submittedName>
</protein>
<dbReference type="HOGENOM" id="CLU_3393677_0_0_6"/>
<reference evidence="1 2" key="1">
    <citation type="journal article" date="2011" name="PLoS Pathog.">
        <title>Dynamic evolution of pathogenicity revealed by sequencing and comparative genomics of 19 Pseudomonas syringae isolates.</title>
        <authorList>
            <person name="Baltrus D.A."/>
            <person name="Nishimura M.T."/>
            <person name="Romanchuk A."/>
            <person name="Chang J.H."/>
            <person name="Mukhtar M.S."/>
            <person name="Cherkis K."/>
            <person name="Roach J."/>
            <person name="Grant S.R."/>
            <person name="Jones C.D."/>
            <person name="Dangl J.L."/>
        </authorList>
    </citation>
    <scope>NUCLEOTIDE SEQUENCE [LARGE SCALE GENOMIC DNA]</scope>
    <source>
        <strain evidence="2">M301072PT</strain>
    </source>
</reference>
<gene>
    <name evidence="1" type="ORF">PSYJA_31776</name>
</gene>
<feature type="non-terminal residue" evidence="1">
    <location>
        <position position="32"/>
    </location>
</feature>
<dbReference type="Proteomes" id="UP000004471">
    <property type="component" value="Unassembled WGS sequence"/>
</dbReference>
<organism evidence="1 2">
    <name type="scientific">Pseudomonas syringae pv. japonica str. M301072</name>
    <dbReference type="NCBI Taxonomy" id="629262"/>
    <lineage>
        <taxon>Bacteria</taxon>
        <taxon>Pseudomonadati</taxon>
        <taxon>Pseudomonadota</taxon>
        <taxon>Gammaproteobacteria</taxon>
        <taxon>Pseudomonadales</taxon>
        <taxon>Pseudomonadaceae</taxon>
        <taxon>Pseudomonas</taxon>
        <taxon>Pseudomonas syringae</taxon>
    </lineage>
</organism>
<sequence>MTFVGHARQGQTEGCAADMAGILCAGTDLRLL</sequence>
<evidence type="ECO:0000313" key="1">
    <source>
        <dbReference type="EMBL" id="EGH33269.1"/>
    </source>
</evidence>